<gene>
    <name evidence="4" type="ORF">BUALT_Bualt11G0058000</name>
</gene>
<dbReference type="GO" id="GO:0008289">
    <property type="term" value="F:lipid binding"/>
    <property type="evidence" value="ECO:0007669"/>
    <property type="project" value="UniProtKB-KW"/>
</dbReference>
<reference evidence="4" key="1">
    <citation type="submission" date="2019-10" db="EMBL/GenBank/DDBJ databases">
        <authorList>
            <person name="Zhang R."/>
            <person name="Pan Y."/>
            <person name="Wang J."/>
            <person name="Ma R."/>
            <person name="Yu S."/>
        </authorList>
    </citation>
    <scope>NUCLEOTIDE SEQUENCE</scope>
    <source>
        <strain evidence="4">LA-IB0</strain>
        <tissue evidence="4">Leaf</tissue>
    </source>
</reference>
<accession>A0AAV6WSU8</accession>
<dbReference type="Gene3D" id="1.10.110.10">
    <property type="entry name" value="Plant lipid-transfer and hydrophobic proteins"/>
    <property type="match status" value="1"/>
</dbReference>
<dbReference type="EMBL" id="WHWC01000011">
    <property type="protein sequence ID" value="KAG8373754.1"/>
    <property type="molecule type" value="Genomic_DNA"/>
</dbReference>
<keyword evidence="2" id="KW-0446">Lipid-binding</keyword>
<comment type="caution">
    <text evidence="4">The sequence shown here is derived from an EMBL/GenBank/DDBJ whole genome shotgun (WGS) entry which is preliminary data.</text>
</comment>
<keyword evidence="1" id="KW-0813">Transport</keyword>
<name>A0AAV6WSU8_9LAMI</name>
<proteinExistence type="predicted"/>
<feature type="domain" description="Bifunctional inhibitor/plant lipid transfer protein/seed storage helical" evidence="3">
    <location>
        <begin position="155"/>
        <end position="220"/>
    </location>
</feature>
<evidence type="ECO:0000256" key="1">
    <source>
        <dbReference type="ARBA" id="ARBA00022448"/>
    </source>
</evidence>
<dbReference type="SMART" id="SM00499">
    <property type="entry name" value="AAI"/>
    <property type="match status" value="1"/>
</dbReference>
<evidence type="ECO:0000313" key="5">
    <source>
        <dbReference type="Proteomes" id="UP000826271"/>
    </source>
</evidence>
<keyword evidence="5" id="KW-1185">Reference proteome</keyword>
<dbReference type="Proteomes" id="UP000826271">
    <property type="component" value="Unassembled WGS sequence"/>
</dbReference>
<dbReference type="InterPro" id="IPR036312">
    <property type="entry name" value="Bifun_inhib/LTP/seed_sf"/>
</dbReference>
<dbReference type="Pfam" id="PF00234">
    <property type="entry name" value="Tryp_alpha_amyl"/>
    <property type="match status" value="1"/>
</dbReference>
<dbReference type="AlphaFoldDB" id="A0AAV6WSU8"/>
<protein>
    <recommendedName>
        <fullName evidence="3">Bifunctional inhibitor/plant lipid transfer protein/seed storage helical domain-containing protein</fullName>
    </recommendedName>
</protein>
<evidence type="ECO:0000313" key="4">
    <source>
        <dbReference type="EMBL" id="KAG8373754.1"/>
    </source>
</evidence>
<organism evidence="4 5">
    <name type="scientific">Buddleja alternifolia</name>
    <dbReference type="NCBI Taxonomy" id="168488"/>
    <lineage>
        <taxon>Eukaryota</taxon>
        <taxon>Viridiplantae</taxon>
        <taxon>Streptophyta</taxon>
        <taxon>Embryophyta</taxon>
        <taxon>Tracheophyta</taxon>
        <taxon>Spermatophyta</taxon>
        <taxon>Magnoliopsida</taxon>
        <taxon>eudicotyledons</taxon>
        <taxon>Gunneridae</taxon>
        <taxon>Pentapetalae</taxon>
        <taxon>asterids</taxon>
        <taxon>lamiids</taxon>
        <taxon>Lamiales</taxon>
        <taxon>Scrophulariaceae</taxon>
        <taxon>Buddlejeae</taxon>
        <taxon>Buddleja</taxon>
    </lineage>
</organism>
<dbReference type="GO" id="GO:0006869">
    <property type="term" value="P:lipid transport"/>
    <property type="evidence" value="ECO:0007669"/>
    <property type="project" value="InterPro"/>
</dbReference>
<sequence length="220" mass="23053">MTLPLPSSHLRLRFRIIDLQISHAEKQEGKEAPSCGGSTCTMGARGNDGIWRGETVVGRFVEREIVAELVADRDGCAAIDSEGVSGGGGGGSGTRGRLNWGGAGGGKLWNVEVFELVECLKMQKGGAASSVAAWFLVAMVVVLVVEVHETTAVTCNPVALSPCMSAMTGSSQPSAECCSKLREQQPCFCGYMKNPMLKPYVDSPNAKKVAATCGIAAPRC</sequence>
<dbReference type="InterPro" id="IPR016140">
    <property type="entry name" value="Bifunc_inhib/LTP/seed_store"/>
</dbReference>
<dbReference type="CDD" id="cd01959">
    <property type="entry name" value="nsLTP2"/>
    <property type="match status" value="1"/>
</dbReference>
<dbReference type="PANTHER" id="PTHR33214:SF69">
    <property type="entry name" value="BIFUNCTIONAL INHIBITOR_LIPID-TRANSFER PROTEIN_SEED STORAGE 2S ALBUMIN SUPERFAMILY PROTEIN"/>
    <property type="match status" value="1"/>
</dbReference>
<dbReference type="PANTHER" id="PTHR33214">
    <property type="entry name" value="BIFUNCTIONAL INHIBITOR/LIPID-TRANSFER PROTEIN/SEED STORAGE 2S ALBUMIN SUPERFAMILY PROTEIN"/>
    <property type="match status" value="1"/>
</dbReference>
<evidence type="ECO:0000256" key="2">
    <source>
        <dbReference type="ARBA" id="ARBA00023121"/>
    </source>
</evidence>
<dbReference type="SUPFAM" id="SSF47699">
    <property type="entry name" value="Bifunctional inhibitor/lipid-transfer protein/seed storage 2S albumin"/>
    <property type="match status" value="1"/>
</dbReference>
<dbReference type="InterPro" id="IPR033872">
    <property type="entry name" value="nsLTP2"/>
</dbReference>
<evidence type="ECO:0000259" key="3">
    <source>
        <dbReference type="SMART" id="SM00499"/>
    </source>
</evidence>